<gene>
    <name evidence="2" type="ORF">GSI_10458</name>
</gene>
<organism evidence="2 3">
    <name type="scientific">Ganoderma sinense ZZ0214-1</name>
    <dbReference type="NCBI Taxonomy" id="1077348"/>
    <lineage>
        <taxon>Eukaryota</taxon>
        <taxon>Fungi</taxon>
        <taxon>Dikarya</taxon>
        <taxon>Basidiomycota</taxon>
        <taxon>Agaricomycotina</taxon>
        <taxon>Agaricomycetes</taxon>
        <taxon>Polyporales</taxon>
        <taxon>Polyporaceae</taxon>
        <taxon>Ganoderma</taxon>
    </lineage>
</organism>
<evidence type="ECO:0000256" key="1">
    <source>
        <dbReference type="SAM" id="MobiDB-lite"/>
    </source>
</evidence>
<feature type="region of interest" description="Disordered" evidence="1">
    <location>
        <begin position="304"/>
        <end position="334"/>
    </location>
</feature>
<comment type="caution">
    <text evidence="2">The sequence shown here is derived from an EMBL/GenBank/DDBJ whole genome shotgun (WGS) entry which is preliminary data.</text>
</comment>
<feature type="region of interest" description="Disordered" evidence="1">
    <location>
        <begin position="510"/>
        <end position="583"/>
    </location>
</feature>
<dbReference type="PANTHER" id="PTHR48125:SF12">
    <property type="entry name" value="AT HOOK TRANSCRIPTION FACTOR FAMILY-RELATED"/>
    <property type="match status" value="1"/>
</dbReference>
<accession>A0A2G8S0M1</accession>
<reference evidence="2 3" key="1">
    <citation type="journal article" date="2015" name="Sci. Rep.">
        <title>Chromosome-level genome map provides insights into diverse defense mechanisms in the medicinal fungus Ganoderma sinense.</title>
        <authorList>
            <person name="Zhu Y."/>
            <person name="Xu J."/>
            <person name="Sun C."/>
            <person name="Zhou S."/>
            <person name="Xu H."/>
            <person name="Nelson D.R."/>
            <person name="Qian J."/>
            <person name="Song J."/>
            <person name="Luo H."/>
            <person name="Xiang L."/>
            <person name="Li Y."/>
            <person name="Xu Z."/>
            <person name="Ji A."/>
            <person name="Wang L."/>
            <person name="Lu S."/>
            <person name="Hayward A."/>
            <person name="Sun W."/>
            <person name="Li X."/>
            <person name="Schwartz D.C."/>
            <person name="Wang Y."/>
            <person name="Chen S."/>
        </authorList>
    </citation>
    <scope>NUCLEOTIDE SEQUENCE [LARGE SCALE GENOMIC DNA]</scope>
    <source>
        <strain evidence="2 3">ZZ0214-1</strain>
    </source>
</reference>
<proteinExistence type="predicted"/>
<evidence type="ECO:0000313" key="3">
    <source>
        <dbReference type="Proteomes" id="UP000230002"/>
    </source>
</evidence>
<feature type="compositionally biased region" description="Polar residues" evidence="1">
    <location>
        <begin position="527"/>
        <end position="581"/>
    </location>
</feature>
<dbReference type="Proteomes" id="UP000230002">
    <property type="component" value="Unassembled WGS sequence"/>
</dbReference>
<evidence type="ECO:0000313" key="2">
    <source>
        <dbReference type="EMBL" id="PIL27311.1"/>
    </source>
</evidence>
<dbReference type="OrthoDB" id="3237250at2759"/>
<name>A0A2G8S0M1_9APHY</name>
<dbReference type="PANTHER" id="PTHR48125">
    <property type="entry name" value="LP07818P1"/>
    <property type="match status" value="1"/>
</dbReference>
<dbReference type="AlphaFoldDB" id="A0A2G8S0M1"/>
<keyword evidence="3" id="KW-1185">Reference proteome</keyword>
<sequence length="1037" mass="116807">MPLSYFFYKGEVYTSPNCTLFPSSGPPSATEDHPSWSYVSPSTWGRPMWAKRDYLELAFYPTSLNLEGSLLRHLRFYRRSNVPLEERLDSGVLKYRVAHAMQLYDLEAILVEVRNILQGLVEVLVSLDKQAFRGPSSENYMSWSKDRQAVQQRGFFVRRKFLYHIATISFYIAIISYCTGDEHRWYSLLLEKGTPAPLADKLEATILGDFRNVPRAGAFVLPDHSTAEWNFYFRVLVSANVPIYLAWGPLHSLLPGIPQRFPQCFQKFYPSESSLADLRGGQDLYLVRNRPEPPPLTLGFNIYQDQDRAPSSPPLPSSKHEPPMVTGGADTDKLSHHPISQQGNEMLDSRYYWRGRLLLPGEKPPSAPKFLPTDTPGSFFSRCTAARDHYVSTVESQSQKAARRTREKAAFNYQLSRDGRDALYEWNFNYYTMRWERNLVPRMDQQGVWESYSPSCKRYDPVHGEWDVAEFLDYGGNEISTQEEYRMLLDDEGSHSYDIAQWERRPSNPFFHEEDHHLAPQPPDNDPPQTATPSDDPPQTATPSDDPPQTATPSDDPPQTATPSDDPPQTATPSELATESVVTEPLIIPVAPQSGGNWIGVDDQQEVPNFISFVEVLLRFHAFRWGSSDITTLKHKRLSLEQACRAVGFYLPKHGSDILVDEVDRAPKFVAWVSLMLDKTTPPPSDWWWLHADSCDRLKNVLLTKGYPLRLSVLHDEEGDRHWWCLRRVSQPNSLRIIVVEDPTVASAAFQSRLGWDDVTRWMVSSGISFHMLTYSKTGTCEPAPSSDLRSALRLTLRPLGHKFTALDFEAYECSRRFLFRNPRIARAALLAGGILWRLAIEDVPLDIALEGPDPISFQEGSGFRLQDKTGSIYVDDELSEEEIGSIVGMYFEQSDRSRLNWGDDTYPMWWPVPRYFKATALDFPTWTPVDENWYPADFPTPPPAYPFVLIIVVRSSNPPSAIPPPSAIAPPIAVPPPSAIAPPIAVPPPSAIPPPIAVPPPSAIAPPIAVPPPSAIPPPSAVPPPSAIPPPLLLWC</sequence>
<protein>
    <submittedName>
        <fullName evidence="2">Uncharacterized protein</fullName>
    </submittedName>
</protein>
<dbReference type="EMBL" id="AYKW01000034">
    <property type="protein sequence ID" value="PIL27311.1"/>
    <property type="molecule type" value="Genomic_DNA"/>
</dbReference>
<dbReference type="STRING" id="1077348.A0A2G8S0M1"/>